<name>A0A504YUL8_FASGI</name>
<dbReference type="PANTHER" id="PTHR24248:SF125">
    <property type="entry name" value="DOPAMINE D2-LIKE RECEPTOR"/>
    <property type="match status" value="1"/>
</dbReference>
<feature type="transmembrane region" description="Helical" evidence="10">
    <location>
        <begin position="20"/>
        <end position="40"/>
    </location>
</feature>
<evidence type="ECO:0000256" key="1">
    <source>
        <dbReference type="ARBA" id="ARBA00004651"/>
    </source>
</evidence>
<evidence type="ECO:0000256" key="3">
    <source>
        <dbReference type="ARBA" id="ARBA00022692"/>
    </source>
</evidence>
<evidence type="ECO:0000313" key="12">
    <source>
        <dbReference type="EMBL" id="TPP61518.1"/>
    </source>
</evidence>
<dbReference type="OrthoDB" id="5957871at2759"/>
<evidence type="ECO:0000256" key="9">
    <source>
        <dbReference type="ARBA" id="ARBA00023224"/>
    </source>
</evidence>
<evidence type="ECO:0000313" key="13">
    <source>
        <dbReference type="Proteomes" id="UP000316759"/>
    </source>
</evidence>
<dbReference type="EMBL" id="SUNJ01008075">
    <property type="protein sequence ID" value="TPP61518.1"/>
    <property type="molecule type" value="Genomic_DNA"/>
</dbReference>
<dbReference type="GO" id="GO:0004930">
    <property type="term" value="F:G protein-coupled receptor activity"/>
    <property type="evidence" value="ECO:0007669"/>
    <property type="project" value="UniProtKB-KW"/>
</dbReference>
<keyword evidence="4 10" id="KW-1133">Transmembrane helix</keyword>
<evidence type="ECO:0000256" key="5">
    <source>
        <dbReference type="ARBA" id="ARBA00023040"/>
    </source>
</evidence>
<gene>
    <name evidence="12" type="ORF">FGIG_02679</name>
</gene>
<feature type="domain" description="G-protein coupled receptors family 1 profile" evidence="11">
    <location>
        <begin position="20"/>
        <end position="74"/>
    </location>
</feature>
<organism evidence="12 13">
    <name type="scientific">Fasciola gigantica</name>
    <name type="common">Giant liver fluke</name>
    <dbReference type="NCBI Taxonomy" id="46835"/>
    <lineage>
        <taxon>Eukaryota</taxon>
        <taxon>Metazoa</taxon>
        <taxon>Spiralia</taxon>
        <taxon>Lophotrochozoa</taxon>
        <taxon>Platyhelminthes</taxon>
        <taxon>Trematoda</taxon>
        <taxon>Digenea</taxon>
        <taxon>Plagiorchiida</taxon>
        <taxon>Echinostomata</taxon>
        <taxon>Echinostomatoidea</taxon>
        <taxon>Fasciolidae</taxon>
        <taxon>Fasciola</taxon>
    </lineage>
</organism>
<accession>A0A504YUL8</accession>
<keyword evidence="13" id="KW-1185">Reference proteome</keyword>
<keyword evidence="8 12" id="KW-0675">Receptor</keyword>
<reference evidence="12 13" key="1">
    <citation type="submission" date="2019-04" db="EMBL/GenBank/DDBJ databases">
        <title>Annotation for the trematode Fasciola gigantica.</title>
        <authorList>
            <person name="Choi Y.-J."/>
        </authorList>
    </citation>
    <scope>NUCLEOTIDE SEQUENCE [LARGE SCALE GENOMIC DNA]</scope>
    <source>
        <strain evidence="12">Uganda_cow_1</strain>
    </source>
</reference>
<keyword evidence="2" id="KW-1003">Cell membrane</keyword>
<dbReference type="Gene3D" id="1.20.1070.10">
    <property type="entry name" value="Rhodopsin 7-helix transmembrane proteins"/>
    <property type="match status" value="1"/>
</dbReference>
<keyword evidence="3 10" id="KW-0812">Transmembrane</keyword>
<evidence type="ECO:0000256" key="6">
    <source>
        <dbReference type="ARBA" id="ARBA00023136"/>
    </source>
</evidence>
<dbReference type="PANTHER" id="PTHR24248">
    <property type="entry name" value="ADRENERGIC RECEPTOR-RELATED G-PROTEIN COUPLED RECEPTOR"/>
    <property type="match status" value="1"/>
</dbReference>
<evidence type="ECO:0000256" key="7">
    <source>
        <dbReference type="ARBA" id="ARBA00023157"/>
    </source>
</evidence>
<keyword evidence="7" id="KW-1015">Disulfide bond</keyword>
<dbReference type="AlphaFoldDB" id="A0A504YUL8"/>
<dbReference type="PRINTS" id="PR00237">
    <property type="entry name" value="GPCRRHODOPSN"/>
</dbReference>
<dbReference type="InterPro" id="IPR017452">
    <property type="entry name" value="GPCR_Rhodpsn_7TM"/>
</dbReference>
<feature type="transmembrane region" description="Helical" evidence="10">
    <location>
        <begin position="61"/>
        <end position="79"/>
    </location>
</feature>
<proteinExistence type="predicted"/>
<evidence type="ECO:0000256" key="2">
    <source>
        <dbReference type="ARBA" id="ARBA00022475"/>
    </source>
</evidence>
<dbReference type="STRING" id="46835.A0A504YUL8"/>
<keyword evidence="9" id="KW-0807">Transducer</keyword>
<dbReference type="InterPro" id="IPR000276">
    <property type="entry name" value="GPCR_Rhodpsn"/>
</dbReference>
<keyword evidence="5" id="KW-0297">G-protein coupled receptor</keyword>
<evidence type="ECO:0000256" key="10">
    <source>
        <dbReference type="SAM" id="Phobius"/>
    </source>
</evidence>
<dbReference type="Proteomes" id="UP000316759">
    <property type="component" value="Unassembled WGS sequence"/>
</dbReference>
<evidence type="ECO:0000259" key="11">
    <source>
        <dbReference type="PROSITE" id="PS50262"/>
    </source>
</evidence>
<dbReference type="PROSITE" id="PS50262">
    <property type="entry name" value="G_PROTEIN_RECEP_F1_2"/>
    <property type="match status" value="1"/>
</dbReference>
<comment type="caution">
    <text evidence="12">The sequence shown here is derived from an EMBL/GenBank/DDBJ whole genome shotgun (WGS) entry which is preliminary data.</text>
</comment>
<evidence type="ECO:0000256" key="4">
    <source>
        <dbReference type="ARBA" id="ARBA00022989"/>
    </source>
</evidence>
<evidence type="ECO:0000256" key="8">
    <source>
        <dbReference type="ARBA" id="ARBA00023170"/>
    </source>
</evidence>
<dbReference type="SUPFAM" id="SSF81321">
    <property type="entry name" value="Family A G protein-coupled receptor-like"/>
    <property type="match status" value="1"/>
</dbReference>
<dbReference type="GO" id="GO:0005886">
    <property type="term" value="C:plasma membrane"/>
    <property type="evidence" value="ECO:0007669"/>
    <property type="project" value="UniProtKB-SubCell"/>
</dbReference>
<sequence>MAYLKRVSLIPCSLESPWCAFLICWLPFFSVNVGIGICLLRQSTDHPACVVLDRLMSACTWLGYVNSLLNPMIYTIFNLEFRMAFKRLLGIK</sequence>
<comment type="subcellular location">
    <subcellularLocation>
        <location evidence="1">Cell membrane</location>
        <topology evidence="1">Multi-pass membrane protein</topology>
    </subcellularLocation>
</comment>
<dbReference type="Pfam" id="PF00001">
    <property type="entry name" value="7tm_1"/>
    <property type="match status" value="1"/>
</dbReference>
<keyword evidence="6 10" id="KW-0472">Membrane</keyword>
<protein>
    <submittedName>
        <fullName evidence="12">D(4) dopamine receptor</fullName>
    </submittedName>
</protein>